<evidence type="ECO:0000256" key="1">
    <source>
        <dbReference type="ARBA" id="ARBA00023125"/>
    </source>
</evidence>
<dbReference type="AlphaFoldDB" id="A0A9D1FVD2"/>
<dbReference type="SUPFAM" id="SSF47413">
    <property type="entry name" value="lambda repressor-like DNA-binding domains"/>
    <property type="match status" value="1"/>
</dbReference>
<dbReference type="EMBL" id="DVJO01000071">
    <property type="protein sequence ID" value="HIS82618.1"/>
    <property type="molecule type" value="Genomic_DNA"/>
</dbReference>
<evidence type="ECO:0000259" key="2">
    <source>
        <dbReference type="PROSITE" id="PS50943"/>
    </source>
</evidence>
<accession>A0A9D1FVD2</accession>
<sequence>MKEQKLFGKRIKELRKQRNLTQEELSEKLGVFQKQIGNIETGTTFTTMANLAKLAEVFDVDIKDLFEFDHQKPREEMVEEINDLMAVSSDEKLKTIYRIIKDITR</sequence>
<dbReference type="Pfam" id="PF12844">
    <property type="entry name" value="HTH_19"/>
    <property type="match status" value="1"/>
</dbReference>
<comment type="caution">
    <text evidence="3">The sequence shown here is derived from an EMBL/GenBank/DDBJ whole genome shotgun (WGS) entry which is preliminary data.</text>
</comment>
<name>A0A9D1FVD2_9BACT</name>
<evidence type="ECO:0000313" key="4">
    <source>
        <dbReference type="Proteomes" id="UP000824139"/>
    </source>
</evidence>
<proteinExistence type="predicted"/>
<reference evidence="3" key="1">
    <citation type="submission" date="2020-10" db="EMBL/GenBank/DDBJ databases">
        <authorList>
            <person name="Gilroy R."/>
        </authorList>
    </citation>
    <scope>NUCLEOTIDE SEQUENCE</scope>
    <source>
        <strain evidence="3">CHK152-2994</strain>
    </source>
</reference>
<dbReference type="PANTHER" id="PTHR46558">
    <property type="entry name" value="TRACRIPTIONAL REGULATORY PROTEIN-RELATED-RELATED"/>
    <property type="match status" value="1"/>
</dbReference>
<dbReference type="InterPro" id="IPR010982">
    <property type="entry name" value="Lambda_DNA-bd_dom_sf"/>
</dbReference>
<dbReference type="Proteomes" id="UP000824139">
    <property type="component" value="Unassembled WGS sequence"/>
</dbReference>
<dbReference type="Gene3D" id="1.10.260.40">
    <property type="entry name" value="lambda repressor-like DNA-binding domains"/>
    <property type="match status" value="1"/>
</dbReference>
<keyword evidence="1" id="KW-0238">DNA-binding</keyword>
<evidence type="ECO:0000313" key="3">
    <source>
        <dbReference type="EMBL" id="HIS82618.1"/>
    </source>
</evidence>
<reference evidence="3" key="2">
    <citation type="journal article" date="2021" name="PeerJ">
        <title>Extensive microbial diversity within the chicken gut microbiome revealed by metagenomics and culture.</title>
        <authorList>
            <person name="Gilroy R."/>
            <person name="Ravi A."/>
            <person name="Getino M."/>
            <person name="Pursley I."/>
            <person name="Horton D.L."/>
            <person name="Alikhan N.F."/>
            <person name="Baker D."/>
            <person name="Gharbi K."/>
            <person name="Hall N."/>
            <person name="Watson M."/>
            <person name="Adriaenssens E.M."/>
            <person name="Foster-Nyarko E."/>
            <person name="Jarju S."/>
            <person name="Secka A."/>
            <person name="Antonio M."/>
            <person name="Oren A."/>
            <person name="Chaudhuri R.R."/>
            <person name="La Ragione R."/>
            <person name="Hildebrand F."/>
            <person name="Pallen M.J."/>
        </authorList>
    </citation>
    <scope>NUCLEOTIDE SEQUENCE</scope>
    <source>
        <strain evidence="3">CHK152-2994</strain>
    </source>
</reference>
<dbReference type="GO" id="GO:0003677">
    <property type="term" value="F:DNA binding"/>
    <property type="evidence" value="ECO:0007669"/>
    <property type="project" value="UniProtKB-KW"/>
</dbReference>
<dbReference type="InterPro" id="IPR001387">
    <property type="entry name" value="Cro/C1-type_HTH"/>
</dbReference>
<protein>
    <submittedName>
        <fullName evidence="3">Helix-turn-helix transcriptional regulator</fullName>
    </submittedName>
</protein>
<dbReference type="PROSITE" id="PS50943">
    <property type="entry name" value="HTH_CROC1"/>
    <property type="match status" value="1"/>
</dbReference>
<organism evidence="3 4">
    <name type="scientific">Candidatus Scatenecus faecavium</name>
    <dbReference type="NCBI Taxonomy" id="2840915"/>
    <lineage>
        <taxon>Bacteria</taxon>
        <taxon>Candidatus Scatenecus</taxon>
    </lineage>
</organism>
<gene>
    <name evidence="3" type="ORF">IAD41_03305</name>
</gene>
<dbReference type="CDD" id="cd00093">
    <property type="entry name" value="HTH_XRE"/>
    <property type="match status" value="1"/>
</dbReference>
<dbReference type="SMART" id="SM00530">
    <property type="entry name" value="HTH_XRE"/>
    <property type="match status" value="1"/>
</dbReference>
<dbReference type="PANTHER" id="PTHR46558:SF11">
    <property type="entry name" value="HTH-TYPE TRANSCRIPTIONAL REGULATOR XRE"/>
    <property type="match status" value="1"/>
</dbReference>
<feature type="domain" description="HTH cro/C1-type" evidence="2">
    <location>
        <begin position="11"/>
        <end position="65"/>
    </location>
</feature>